<dbReference type="InterPro" id="IPR000014">
    <property type="entry name" value="PAS"/>
</dbReference>
<dbReference type="SUPFAM" id="SSF58104">
    <property type="entry name" value="Methyl-accepting chemotaxis protein (MCP) signaling domain"/>
    <property type="match status" value="1"/>
</dbReference>
<dbReference type="Gene3D" id="3.30.450.20">
    <property type="entry name" value="PAS domain"/>
    <property type="match status" value="2"/>
</dbReference>
<comment type="similarity">
    <text evidence="2">Belongs to the methyl-accepting chemotaxis (MCP) protein family.</text>
</comment>
<dbReference type="InterPro" id="IPR003660">
    <property type="entry name" value="HAMP_dom"/>
</dbReference>
<dbReference type="InterPro" id="IPR000700">
    <property type="entry name" value="PAS-assoc_C"/>
</dbReference>
<feature type="domain" description="HAMP" evidence="7">
    <location>
        <begin position="271"/>
        <end position="317"/>
    </location>
</feature>
<dbReference type="CDD" id="cd11386">
    <property type="entry name" value="MCP_signal"/>
    <property type="match status" value="1"/>
</dbReference>
<evidence type="ECO:0000313" key="9">
    <source>
        <dbReference type="Proteomes" id="UP000448575"/>
    </source>
</evidence>
<dbReference type="PROSITE" id="PS50111">
    <property type="entry name" value="CHEMOTAXIS_TRANSDUC_2"/>
    <property type="match status" value="1"/>
</dbReference>
<dbReference type="GO" id="GO:0004888">
    <property type="term" value="F:transmembrane signaling receptor activity"/>
    <property type="evidence" value="ECO:0007669"/>
    <property type="project" value="InterPro"/>
</dbReference>
<evidence type="ECO:0000256" key="2">
    <source>
        <dbReference type="ARBA" id="ARBA00029447"/>
    </source>
</evidence>
<dbReference type="InterPro" id="IPR004089">
    <property type="entry name" value="MCPsignal_dom"/>
</dbReference>
<dbReference type="Gene3D" id="1.10.287.950">
    <property type="entry name" value="Methyl-accepting chemotaxis protein"/>
    <property type="match status" value="1"/>
</dbReference>
<dbReference type="Pfam" id="PF00015">
    <property type="entry name" value="MCPsignal"/>
    <property type="match status" value="1"/>
</dbReference>
<keyword evidence="1" id="KW-0145">Chemotaxis</keyword>
<dbReference type="AlphaFoldDB" id="A0A6N9HHT0"/>
<evidence type="ECO:0000259" key="7">
    <source>
        <dbReference type="PROSITE" id="PS50885"/>
    </source>
</evidence>
<dbReference type="SMART" id="SM00086">
    <property type="entry name" value="PAC"/>
    <property type="match status" value="2"/>
</dbReference>
<feature type="domain" description="PAC" evidence="6">
    <location>
        <begin position="88"/>
        <end position="140"/>
    </location>
</feature>
<accession>A0A6N9HHT0</accession>
<dbReference type="InterPro" id="IPR035965">
    <property type="entry name" value="PAS-like_dom_sf"/>
</dbReference>
<evidence type="ECO:0000256" key="1">
    <source>
        <dbReference type="ARBA" id="ARBA00022500"/>
    </source>
</evidence>
<dbReference type="InterPro" id="IPR013655">
    <property type="entry name" value="PAS_fold_3"/>
</dbReference>
<feature type="domain" description="Methyl-accepting transducer" evidence="4">
    <location>
        <begin position="322"/>
        <end position="544"/>
    </location>
</feature>
<proteinExistence type="inferred from homology"/>
<dbReference type="PROSITE" id="PS50112">
    <property type="entry name" value="PAS"/>
    <property type="match status" value="1"/>
</dbReference>
<dbReference type="GO" id="GO:0007165">
    <property type="term" value="P:signal transduction"/>
    <property type="evidence" value="ECO:0007669"/>
    <property type="project" value="UniProtKB-KW"/>
</dbReference>
<dbReference type="PANTHER" id="PTHR43531:SF11">
    <property type="entry name" value="METHYL-ACCEPTING CHEMOTAXIS PROTEIN 3"/>
    <property type="match status" value="1"/>
</dbReference>
<dbReference type="InterPro" id="IPR051310">
    <property type="entry name" value="MCP_chemotaxis"/>
</dbReference>
<dbReference type="Proteomes" id="UP000448575">
    <property type="component" value="Unassembled WGS sequence"/>
</dbReference>
<dbReference type="SUPFAM" id="SSF55785">
    <property type="entry name" value="PYP-like sensor domain (PAS domain)"/>
    <property type="match status" value="2"/>
</dbReference>
<feature type="domain" description="PAC" evidence="6">
    <location>
        <begin position="210"/>
        <end position="262"/>
    </location>
</feature>
<sequence>MNSPAIQESQLQEVELQAINAALNRVQAVIEFQLDGTILHANDNFLNAVGYTLDEIQGRHHSMFCESEFAASAAYKQFWERLRGGHFEHGEYKRVGKGGREIWINASYNPVFDAEGRPYKVIKFATDVTAAKLRNAEYEGKVSAMDKAQAVIEFDMGGHVLTANANFLDAMGYSLEDIRGEHHRMFCETEYAASMDYKRFWQKLNRGEFDSGRYKRVGNGGKQIWIQATYNPILDMNGKPFKIVKFATDITEQVLMEQGVKDKAASDAAKIDRLLDAVARAGKGDLTADVPVHGEEPLDQLGAGIGKMMGDLRGVIGQVVMSATAFAEDAESIAGRASVVAGGSQELGATVEEMNASVDGLTRSIDAIATSTAHANDLAKATQDEAEAGAKAVARSIEAMDLINRSSEDIGEIVKVISDIANQTNMLAFNAAIEAARAGEHGLGFSVVADEVRKLAERSSQATKEISKLINESVKRVNTGTAISHQASEAFDRIVKGVGKTSEAIAHISHEAREELLAAREVSVAINHIAEAAEQSAGSCDSIAASTANLNSRAGELNKIVAGFVV</sequence>
<dbReference type="CDD" id="cd00130">
    <property type="entry name" value="PAS"/>
    <property type="match status" value="2"/>
</dbReference>
<dbReference type="PRINTS" id="PR00260">
    <property type="entry name" value="CHEMTRNSDUCR"/>
</dbReference>
<dbReference type="InterPro" id="IPR004090">
    <property type="entry name" value="Chemotax_Me-accpt_rcpt"/>
</dbReference>
<comment type="caution">
    <text evidence="8">The sequence shown here is derived from an EMBL/GenBank/DDBJ whole genome shotgun (WGS) entry which is preliminary data.</text>
</comment>
<organism evidence="8 9">
    <name type="scientific">Pseudoduganella guangdongensis</name>
    <dbReference type="NCBI Taxonomy" id="2692179"/>
    <lineage>
        <taxon>Bacteria</taxon>
        <taxon>Pseudomonadati</taxon>
        <taxon>Pseudomonadota</taxon>
        <taxon>Betaproteobacteria</taxon>
        <taxon>Burkholderiales</taxon>
        <taxon>Oxalobacteraceae</taxon>
        <taxon>Telluria group</taxon>
        <taxon>Pseudoduganella</taxon>
    </lineage>
</organism>
<dbReference type="GO" id="GO:0005886">
    <property type="term" value="C:plasma membrane"/>
    <property type="evidence" value="ECO:0007669"/>
    <property type="project" value="TreeGrafter"/>
</dbReference>
<dbReference type="InterPro" id="IPR001610">
    <property type="entry name" value="PAC"/>
</dbReference>
<protein>
    <submittedName>
        <fullName evidence="8">PAS domain-containing protein</fullName>
    </submittedName>
</protein>
<keyword evidence="9" id="KW-1185">Reference proteome</keyword>
<dbReference type="GO" id="GO:0006935">
    <property type="term" value="P:chemotaxis"/>
    <property type="evidence" value="ECO:0007669"/>
    <property type="project" value="UniProtKB-KW"/>
</dbReference>
<dbReference type="EMBL" id="WWCJ01000006">
    <property type="protein sequence ID" value="MYN02582.1"/>
    <property type="molecule type" value="Genomic_DNA"/>
</dbReference>
<dbReference type="PROSITE" id="PS50113">
    <property type="entry name" value="PAC"/>
    <property type="match status" value="2"/>
</dbReference>
<evidence type="ECO:0000256" key="3">
    <source>
        <dbReference type="PROSITE-ProRule" id="PRU00284"/>
    </source>
</evidence>
<dbReference type="PANTHER" id="PTHR43531">
    <property type="entry name" value="PROTEIN ICFG"/>
    <property type="match status" value="1"/>
</dbReference>
<reference evidence="8 9" key="1">
    <citation type="submission" date="2019-12" db="EMBL/GenBank/DDBJ databases">
        <title>Novel species isolated from a subtropical stream in China.</title>
        <authorList>
            <person name="Lu H."/>
        </authorList>
    </citation>
    <scope>NUCLEOTIDE SEQUENCE [LARGE SCALE GENOMIC DNA]</scope>
    <source>
        <strain evidence="8 9">DS3</strain>
    </source>
</reference>
<dbReference type="NCBIfam" id="TIGR00229">
    <property type="entry name" value="sensory_box"/>
    <property type="match status" value="2"/>
</dbReference>
<evidence type="ECO:0000259" key="4">
    <source>
        <dbReference type="PROSITE" id="PS50111"/>
    </source>
</evidence>
<feature type="domain" description="PAS" evidence="5">
    <location>
        <begin position="29"/>
        <end position="59"/>
    </location>
</feature>
<gene>
    <name evidence="8" type="ORF">GTP41_10770</name>
</gene>
<evidence type="ECO:0000313" key="8">
    <source>
        <dbReference type="EMBL" id="MYN02582.1"/>
    </source>
</evidence>
<dbReference type="Pfam" id="PF08447">
    <property type="entry name" value="PAS_3"/>
    <property type="match status" value="2"/>
</dbReference>
<evidence type="ECO:0000259" key="5">
    <source>
        <dbReference type="PROSITE" id="PS50112"/>
    </source>
</evidence>
<name>A0A6N9HHT0_9BURK</name>
<dbReference type="SMART" id="SM00283">
    <property type="entry name" value="MA"/>
    <property type="match status" value="1"/>
</dbReference>
<evidence type="ECO:0000259" key="6">
    <source>
        <dbReference type="PROSITE" id="PS50113"/>
    </source>
</evidence>
<dbReference type="RefSeq" id="WP_161025570.1">
    <property type="nucleotide sequence ID" value="NZ_WWCJ01000006.1"/>
</dbReference>
<keyword evidence="3" id="KW-0807">Transducer</keyword>
<dbReference type="PROSITE" id="PS50885">
    <property type="entry name" value="HAMP"/>
    <property type="match status" value="1"/>
</dbReference>